<evidence type="ECO:0000313" key="4">
    <source>
        <dbReference type="EMBL" id="TDZ74158.1"/>
    </source>
</evidence>
<dbReference type="PANTHER" id="PTHR47432:SF1">
    <property type="entry name" value="CELL WALL ASSEMBLY REGULATOR SMI1"/>
    <property type="match status" value="1"/>
</dbReference>
<dbReference type="PIRSF" id="PIRSF017023">
    <property type="entry name" value="KNR4"/>
    <property type="match status" value="1"/>
</dbReference>
<feature type="region of interest" description="Disordered" evidence="2">
    <location>
        <begin position="232"/>
        <end position="261"/>
    </location>
</feature>
<feature type="compositionally biased region" description="Polar residues" evidence="2">
    <location>
        <begin position="407"/>
        <end position="417"/>
    </location>
</feature>
<name>A0A4V3HXD4_COLTR</name>
<evidence type="ECO:0000313" key="5">
    <source>
        <dbReference type="Proteomes" id="UP000295703"/>
    </source>
</evidence>
<dbReference type="InterPro" id="IPR009203">
    <property type="entry name" value="Knr4/Smi1"/>
</dbReference>
<feature type="region of interest" description="Disordered" evidence="2">
    <location>
        <begin position="23"/>
        <end position="133"/>
    </location>
</feature>
<sequence length="538" mass="59031">MASSIGAAFRSLWHDLTSYDRHSTIDSPHRTGRHVPLNRQSGILTSVATASESRADVSTYPDESYNRLTRDSSYHGGGIPNTPTSPNPAATPYSPGLRSQSARRSSQADGFEMQSPGDVPMQSFQDGAPPAPPVAHSWKKIDAWAEEHYPELFDQLCEGCTDNDLNELEHQLDCSLPLDVRESLMVHDGQERLGLPTGIIFGSMLLDCEEIVQEWDQWRKVNQEFLSEAAIQKPAMPSKTHGSNGQASSSKTPASPAAPNTSWRQDLIARQDCVPPNAVQRSYAHPAWIPLVRDWGGNNLAVDLAPGPNGRWGQIVLFGRDYDTKYVIARSWSHFIAMVADDLGSGKWFVDEETNELKLREFKETRVEPPYFGILRWRMDQKYGRRAAKRKSVVVPPNRAGSPVGSGANSPYTSSPPSAEPNGETRGRSMQRLGGTSPIASPIRPGYAKSSPLARVAEETPLPELQTNGLKQPTKLVEVETPRPSEDTPKGSRVSLLSHVEAAEGEGKENENPATKTNGKANGKQPEVSEEPMKDIEI</sequence>
<evidence type="ECO:0000256" key="1">
    <source>
        <dbReference type="ARBA" id="ARBA00005303"/>
    </source>
</evidence>
<dbReference type="Pfam" id="PF09346">
    <property type="entry name" value="SMI1_KNR4"/>
    <property type="match status" value="1"/>
</dbReference>
<dbReference type="Gene3D" id="3.40.1580.10">
    <property type="entry name" value="SMI1/KNR4-like"/>
    <property type="match status" value="1"/>
</dbReference>
<evidence type="ECO:0000256" key="2">
    <source>
        <dbReference type="SAM" id="MobiDB-lite"/>
    </source>
</evidence>
<dbReference type="GO" id="GO:0043332">
    <property type="term" value="C:mating projection tip"/>
    <property type="evidence" value="ECO:0007669"/>
    <property type="project" value="TreeGrafter"/>
</dbReference>
<dbReference type="Proteomes" id="UP000295703">
    <property type="component" value="Unassembled WGS sequence"/>
</dbReference>
<dbReference type="SMART" id="SM00860">
    <property type="entry name" value="SMI1_KNR4"/>
    <property type="match status" value="1"/>
</dbReference>
<dbReference type="EMBL" id="RYZW01000005">
    <property type="protein sequence ID" value="TDZ74158.1"/>
    <property type="molecule type" value="Genomic_DNA"/>
</dbReference>
<comment type="caution">
    <text evidence="4">The sequence shown here is derived from an EMBL/GenBank/DDBJ whole genome shotgun (WGS) entry which is preliminary data.</text>
</comment>
<feature type="domain" description="Knr4/Smi1-like" evidence="3">
    <location>
        <begin position="159"/>
        <end position="338"/>
    </location>
</feature>
<evidence type="ECO:0000259" key="3">
    <source>
        <dbReference type="SMART" id="SM00860"/>
    </source>
</evidence>
<feature type="compositionally biased region" description="Low complexity" evidence="2">
    <location>
        <begin position="80"/>
        <end position="108"/>
    </location>
</feature>
<dbReference type="InterPro" id="IPR037883">
    <property type="entry name" value="Knr4/Smi1-like_sf"/>
</dbReference>
<feature type="compositionally biased region" description="Basic and acidic residues" evidence="2">
    <location>
        <begin position="477"/>
        <end position="490"/>
    </location>
</feature>
<dbReference type="STRING" id="5466.A0A4V3HXD4"/>
<feature type="compositionally biased region" description="Basic and acidic residues" evidence="2">
    <location>
        <begin position="501"/>
        <end position="511"/>
    </location>
</feature>
<feature type="compositionally biased region" description="Polar residues" evidence="2">
    <location>
        <begin position="38"/>
        <end position="52"/>
    </location>
</feature>
<keyword evidence="5" id="KW-1185">Reference proteome</keyword>
<reference evidence="4 5" key="1">
    <citation type="submission" date="2018-12" db="EMBL/GenBank/DDBJ databases">
        <title>Genome sequence and assembly of Colletotrichum trifolii.</title>
        <authorList>
            <person name="Gan P."/>
            <person name="Shirasu K."/>
        </authorList>
    </citation>
    <scope>NUCLEOTIDE SEQUENCE [LARGE SCALE GENOMIC DNA]</scope>
    <source>
        <strain evidence="4 5">543-2</strain>
    </source>
</reference>
<feature type="compositionally biased region" description="Basic and acidic residues" evidence="2">
    <location>
        <begin position="64"/>
        <end position="73"/>
    </location>
</feature>
<dbReference type="InterPro" id="IPR051873">
    <property type="entry name" value="KNR4/SMI1_regulator"/>
</dbReference>
<feature type="region of interest" description="Disordered" evidence="2">
    <location>
        <begin position="388"/>
        <end position="538"/>
    </location>
</feature>
<dbReference type="AlphaFoldDB" id="A0A4V3HXD4"/>
<comment type="similarity">
    <text evidence="1">Belongs to the KNR4/SMI1 family.</text>
</comment>
<accession>A0A4V3HXD4</accession>
<feature type="compositionally biased region" description="Low complexity" evidence="2">
    <location>
        <begin position="247"/>
        <end position="259"/>
    </location>
</feature>
<dbReference type="SUPFAM" id="SSF160631">
    <property type="entry name" value="SMI1/KNR4-like"/>
    <property type="match status" value="1"/>
</dbReference>
<dbReference type="GO" id="GO:0070880">
    <property type="term" value="P:fungal-type cell wall beta-glucan biosynthetic process"/>
    <property type="evidence" value="ECO:0007669"/>
    <property type="project" value="TreeGrafter"/>
</dbReference>
<gene>
    <name evidence="4" type="primary">cot-2</name>
    <name evidence="4" type="ORF">CTRI78_v000903</name>
</gene>
<protein>
    <submittedName>
        <fullName evidence="4">Glucan synthesis regulatory protein</fullName>
    </submittedName>
</protein>
<dbReference type="InterPro" id="IPR018958">
    <property type="entry name" value="Knr4/Smi1-like_dom"/>
</dbReference>
<organism evidence="4 5">
    <name type="scientific">Colletotrichum trifolii</name>
    <dbReference type="NCBI Taxonomy" id="5466"/>
    <lineage>
        <taxon>Eukaryota</taxon>
        <taxon>Fungi</taxon>
        <taxon>Dikarya</taxon>
        <taxon>Ascomycota</taxon>
        <taxon>Pezizomycotina</taxon>
        <taxon>Sordariomycetes</taxon>
        <taxon>Hypocreomycetidae</taxon>
        <taxon>Glomerellales</taxon>
        <taxon>Glomerellaceae</taxon>
        <taxon>Colletotrichum</taxon>
        <taxon>Colletotrichum orbiculare species complex</taxon>
    </lineage>
</organism>
<dbReference type="PANTHER" id="PTHR47432">
    <property type="entry name" value="CELL WALL ASSEMBLY REGULATOR SMI1"/>
    <property type="match status" value="1"/>
</dbReference>
<proteinExistence type="inferred from homology"/>